<keyword evidence="5 8" id="KW-0547">Nucleotide-binding</keyword>
<evidence type="ECO:0000256" key="6">
    <source>
        <dbReference type="ARBA" id="ARBA00022777"/>
    </source>
</evidence>
<reference evidence="10 11" key="1">
    <citation type="journal article" date="2020" name="Harmful Algae">
        <title>Molecular and morphological characterization of a novel dihydroanatoxin-a producing Microcoleus species (cyanobacteria) from the Russian River, California, USA.</title>
        <authorList>
            <person name="Conklin K.Y."/>
            <person name="Stancheva R."/>
            <person name="Otten T.G."/>
            <person name="Fadness R."/>
            <person name="Boyer G.L."/>
            <person name="Read B."/>
            <person name="Zhang X."/>
            <person name="Sheath R.G."/>
        </authorList>
    </citation>
    <scope>NUCLEOTIDE SEQUENCE [LARGE SCALE GENOMIC DNA]</scope>
    <source>
        <strain evidence="10 11">PTRS2</strain>
    </source>
</reference>
<dbReference type="InterPro" id="IPR015947">
    <property type="entry name" value="PUA-like_sf"/>
</dbReference>
<keyword evidence="6 8" id="KW-0418">Kinase</keyword>
<evidence type="ECO:0000259" key="9">
    <source>
        <dbReference type="SMART" id="SM00359"/>
    </source>
</evidence>
<comment type="caution">
    <text evidence="10">The sequence shown here is derived from an EMBL/GenBank/DDBJ whole genome shotgun (WGS) entry which is preliminary data.</text>
</comment>
<keyword evidence="4 8" id="KW-0808">Transferase</keyword>
<comment type="subcellular location">
    <subcellularLocation>
        <location evidence="8">Cytoplasm</location>
    </subcellularLocation>
</comment>
<dbReference type="InterPro" id="IPR036393">
    <property type="entry name" value="AceGlu_kinase-like_sf"/>
</dbReference>
<dbReference type="SUPFAM" id="SSF88697">
    <property type="entry name" value="PUA domain-like"/>
    <property type="match status" value="1"/>
</dbReference>
<dbReference type="EC" id="2.7.2.11" evidence="8"/>
<evidence type="ECO:0000256" key="4">
    <source>
        <dbReference type="ARBA" id="ARBA00022679"/>
    </source>
</evidence>
<evidence type="ECO:0000256" key="3">
    <source>
        <dbReference type="ARBA" id="ARBA00022650"/>
    </source>
</evidence>
<dbReference type="PROSITE" id="PS50890">
    <property type="entry name" value="PUA"/>
    <property type="match status" value="1"/>
</dbReference>
<dbReference type="InterPro" id="IPR011529">
    <property type="entry name" value="Glu_5kinase"/>
</dbReference>
<sequence>MATDNRQQSTVNRQQTTVNRQHTQTIVVKIGTSTLTRSTTGNLALSTIATLVEVLTNLRHQGHQVVLVSSGAVGVGCARLGLTERPRNIALKQAVAAVGQGRLMRVYDDLFTTLQQPIAQVLLTRHDLVQRSSYVNASNTFGQLLRLGVIPIVNENDTVAVDELKFGDNDTLSALVASLVEADWLFVLTDVDRLYSADPRSNPDAQPIALVQSMAQLTEFQVKTGDSRSGWGTGGMVTKIEAARIATASGVRTVITNGRFPANIEKIINGESIGTQFEPQPRPVNARKHWIANVLIPVGKLYLDAGAVNAITQGGKSLLAAGISQIEGEFQAEDAVRLCDTEGKEIARGLVNYHSLELRQIQGCKSDQIAEILGYPGVETVVHRDNLVIV</sequence>
<dbReference type="Proteomes" id="UP001384579">
    <property type="component" value="Unassembled WGS sequence"/>
</dbReference>
<dbReference type="PRINTS" id="PR00474">
    <property type="entry name" value="GLU5KINASE"/>
</dbReference>
<dbReference type="CDD" id="cd04242">
    <property type="entry name" value="AAK_G5K_ProB"/>
    <property type="match status" value="1"/>
</dbReference>
<evidence type="ECO:0000313" key="10">
    <source>
        <dbReference type="EMBL" id="MEK0184679.1"/>
    </source>
</evidence>
<dbReference type="PANTHER" id="PTHR43654:SF3">
    <property type="entry name" value="GLUTAMATE 5-KINASE"/>
    <property type="match status" value="1"/>
</dbReference>
<dbReference type="SMART" id="SM00359">
    <property type="entry name" value="PUA"/>
    <property type="match status" value="1"/>
</dbReference>
<feature type="binding site" evidence="8">
    <location>
        <position position="157"/>
    </location>
    <ligand>
        <name>substrate</name>
    </ligand>
</feature>
<feature type="binding site" evidence="8">
    <location>
        <position position="29"/>
    </location>
    <ligand>
        <name>ATP</name>
        <dbReference type="ChEBI" id="CHEBI:30616"/>
    </ligand>
</feature>
<name>A0ABU8YK11_9CYAN</name>
<dbReference type="InterPro" id="IPR041739">
    <property type="entry name" value="G5K_ProB"/>
</dbReference>
<evidence type="ECO:0000256" key="8">
    <source>
        <dbReference type="HAMAP-Rule" id="MF_00456"/>
    </source>
</evidence>
<dbReference type="InterPro" id="IPR002478">
    <property type="entry name" value="PUA"/>
</dbReference>
<feature type="binding site" evidence="8">
    <location>
        <begin position="189"/>
        <end position="190"/>
    </location>
    <ligand>
        <name>ATP</name>
        <dbReference type="ChEBI" id="CHEBI:30616"/>
    </ligand>
</feature>
<comment type="pathway">
    <text evidence="8">Amino-acid biosynthesis; L-proline biosynthesis; L-glutamate 5-semialdehyde from L-glutamate: step 1/2.</text>
</comment>
<feature type="binding site" evidence="8">
    <location>
        <position position="70"/>
    </location>
    <ligand>
        <name>substrate</name>
    </ligand>
</feature>
<dbReference type="SUPFAM" id="SSF53633">
    <property type="entry name" value="Carbamate kinase-like"/>
    <property type="match status" value="1"/>
</dbReference>
<comment type="similarity">
    <text evidence="8">Belongs to the glutamate 5-kinase family.</text>
</comment>
<comment type="function">
    <text evidence="8">Catalyzes the transfer of a phosphate group to glutamate to form L-glutamate 5-phosphate.</text>
</comment>
<feature type="binding site" evidence="8">
    <location>
        <begin position="233"/>
        <end position="239"/>
    </location>
    <ligand>
        <name>ATP</name>
        <dbReference type="ChEBI" id="CHEBI:30616"/>
    </ligand>
</feature>
<evidence type="ECO:0000256" key="1">
    <source>
        <dbReference type="ARBA" id="ARBA00022490"/>
    </source>
</evidence>
<dbReference type="Pfam" id="PF00696">
    <property type="entry name" value="AA_kinase"/>
    <property type="match status" value="1"/>
</dbReference>
<feature type="binding site" evidence="8">
    <location>
        <position position="169"/>
    </location>
    <ligand>
        <name>substrate</name>
    </ligand>
</feature>
<accession>A0ABU8YK11</accession>
<dbReference type="PROSITE" id="PS00902">
    <property type="entry name" value="GLUTAMATE_5_KINASE"/>
    <property type="match status" value="1"/>
</dbReference>
<dbReference type="Pfam" id="PF01472">
    <property type="entry name" value="PUA"/>
    <property type="match status" value="1"/>
</dbReference>
<evidence type="ECO:0000256" key="7">
    <source>
        <dbReference type="ARBA" id="ARBA00022840"/>
    </source>
</evidence>
<dbReference type="CDD" id="cd21157">
    <property type="entry name" value="PUA_G5K"/>
    <property type="match status" value="1"/>
</dbReference>
<dbReference type="GO" id="GO:0004349">
    <property type="term" value="F:glutamate 5-kinase activity"/>
    <property type="evidence" value="ECO:0007669"/>
    <property type="project" value="UniProtKB-EC"/>
</dbReference>
<gene>
    <name evidence="8 10" type="primary">proB</name>
    <name evidence="10" type="ORF">WMG39_07380</name>
</gene>
<keyword evidence="11" id="KW-1185">Reference proteome</keyword>
<dbReference type="Gene3D" id="3.40.1160.10">
    <property type="entry name" value="Acetylglutamate kinase-like"/>
    <property type="match status" value="1"/>
</dbReference>
<dbReference type="InterPro" id="IPR005715">
    <property type="entry name" value="Glu_5kinase/COase_Synthase"/>
</dbReference>
<keyword evidence="2 8" id="KW-0028">Amino-acid biosynthesis</keyword>
<dbReference type="InterPro" id="IPR019797">
    <property type="entry name" value="Glutamate_5-kinase_CS"/>
</dbReference>
<dbReference type="HAMAP" id="MF_00456">
    <property type="entry name" value="ProB"/>
    <property type="match status" value="1"/>
</dbReference>
<keyword evidence="7 8" id="KW-0067">ATP-binding</keyword>
<dbReference type="PANTHER" id="PTHR43654">
    <property type="entry name" value="GLUTAMATE 5-KINASE"/>
    <property type="match status" value="1"/>
</dbReference>
<protein>
    <recommendedName>
        <fullName evidence="8">Glutamate 5-kinase</fullName>
        <ecNumber evidence="8">2.7.2.11</ecNumber>
    </recommendedName>
    <alternativeName>
        <fullName evidence="8">Gamma-glutamyl kinase</fullName>
        <shortName evidence="8">GK</shortName>
    </alternativeName>
</protein>
<comment type="catalytic activity">
    <reaction evidence="8">
        <text>L-glutamate + ATP = L-glutamyl 5-phosphate + ADP</text>
        <dbReference type="Rhea" id="RHEA:14877"/>
        <dbReference type="ChEBI" id="CHEBI:29985"/>
        <dbReference type="ChEBI" id="CHEBI:30616"/>
        <dbReference type="ChEBI" id="CHEBI:58274"/>
        <dbReference type="ChEBI" id="CHEBI:456216"/>
        <dbReference type="EC" id="2.7.2.11"/>
    </reaction>
</comment>
<keyword evidence="1 8" id="KW-0963">Cytoplasm</keyword>
<evidence type="ECO:0000313" key="11">
    <source>
        <dbReference type="Proteomes" id="UP001384579"/>
    </source>
</evidence>
<keyword evidence="3 8" id="KW-0641">Proline biosynthesis</keyword>
<dbReference type="InterPro" id="IPR001057">
    <property type="entry name" value="Glu/AcGlu_kinase"/>
</dbReference>
<dbReference type="InterPro" id="IPR001048">
    <property type="entry name" value="Asp/Glu/Uridylate_kinase"/>
</dbReference>
<dbReference type="PIRSF" id="PIRSF000729">
    <property type="entry name" value="GK"/>
    <property type="match status" value="1"/>
</dbReference>
<proteinExistence type="inferred from homology"/>
<dbReference type="RefSeq" id="WP_340520395.1">
    <property type="nucleotide sequence ID" value="NZ_JBBLXS010000066.1"/>
</dbReference>
<evidence type="ECO:0000256" key="2">
    <source>
        <dbReference type="ARBA" id="ARBA00022605"/>
    </source>
</evidence>
<evidence type="ECO:0000256" key="5">
    <source>
        <dbReference type="ARBA" id="ARBA00022741"/>
    </source>
</evidence>
<dbReference type="Gene3D" id="2.30.130.10">
    <property type="entry name" value="PUA domain"/>
    <property type="match status" value="1"/>
</dbReference>
<dbReference type="InterPro" id="IPR036974">
    <property type="entry name" value="PUA_sf"/>
</dbReference>
<dbReference type="EMBL" id="JBBLXS010000066">
    <property type="protein sequence ID" value="MEK0184679.1"/>
    <property type="molecule type" value="Genomic_DNA"/>
</dbReference>
<feature type="domain" description="PUA" evidence="9">
    <location>
        <begin position="299"/>
        <end position="382"/>
    </location>
</feature>
<dbReference type="NCBIfam" id="TIGR01027">
    <property type="entry name" value="proB"/>
    <property type="match status" value="1"/>
</dbReference>
<organism evidence="10 11">
    <name type="scientific">Microcoleus anatoxicus PTRS2</name>
    <dbReference type="NCBI Taxonomy" id="2705321"/>
    <lineage>
        <taxon>Bacteria</taxon>
        <taxon>Bacillati</taxon>
        <taxon>Cyanobacteriota</taxon>
        <taxon>Cyanophyceae</taxon>
        <taxon>Oscillatoriophycideae</taxon>
        <taxon>Oscillatoriales</taxon>
        <taxon>Microcoleaceae</taxon>
        <taxon>Microcoleus</taxon>
        <taxon>Microcoleus anatoxicus</taxon>
    </lineage>
</organism>